<dbReference type="GO" id="GO:0000981">
    <property type="term" value="F:DNA-binding transcription factor activity, RNA polymerase II-specific"/>
    <property type="evidence" value="ECO:0007669"/>
    <property type="project" value="InterPro"/>
</dbReference>
<dbReference type="EMBL" id="RSCD01000007">
    <property type="protein sequence ID" value="RSH92028.1"/>
    <property type="molecule type" value="Genomic_DNA"/>
</dbReference>
<dbReference type="CDD" id="cd00067">
    <property type="entry name" value="GAL4"/>
    <property type="match status" value="1"/>
</dbReference>
<dbReference type="Proteomes" id="UP000279259">
    <property type="component" value="Unassembled WGS sequence"/>
</dbReference>
<feature type="compositionally biased region" description="Low complexity" evidence="3">
    <location>
        <begin position="613"/>
        <end position="625"/>
    </location>
</feature>
<dbReference type="GO" id="GO:0008270">
    <property type="term" value="F:zinc ion binding"/>
    <property type="evidence" value="ECO:0007669"/>
    <property type="project" value="InterPro"/>
</dbReference>
<dbReference type="PANTHER" id="PTHR31668">
    <property type="entry name" value="GLUCOSE TRANSPORT TRANSCRIPTION REGULATOR RGT1-RELATED-RELATED"/>
    <property type="match status" value="1"/>
</dbReference>
<evidence type="ECO:0000256" key="2">
    <source>
        <dbReference type="ARBA" id="ARBA00023242"/>
    </source>
</evidence>
<dbReference type="InterPro" id="IPR007219">
    <property type="entry name" value="XnlR_reg_dom"/>
</dbReference>
<feature type="compositionally biased region" description="Low complexity" evidence="3">
    <location>
        <begin position="8"/>
        <end position="22"/>
    </location>
</feature>
<dbReference type="GO" id="GO:0003677">
    <property type="term" value="F:DNA binding"/>
    <property type="evidence" value="ECO:0007669"/>
    <property type="project" value="InterPro"/>
</dbReference>
<dbReference type="OrthoDB" id="1708823at2759"/>
<dbReference type="InterPro" id="IPR050797">
    <property type="entry name" value="Carb_Metab_Trans_Reg"/>
</dbReference>
<dbReference type="GO" id="GO:0006351">
    <property type="term" value="P:DNA-templated transcription"/>
    <property type="evidence" value="ECO:0007669"/>
    <property type="project" value="InterPro"/>
</dbReference>
<comment type="caution">
    <text evidence="5">The sequence shown here is derived from an EMBL/GenBank/DDBJ whole genome shotgun (WGS) entry which is preliminary data.</text>
</comment>
<keyword evidence="1" id="KW-0479">Metal-binding</keyword>
<dbReference type="AlphaFoldDB" id="A0A427YLM5"/>
<dbReference type="SMART" id="SM00906">
    <property type="entry name" value="Fungal_trans"/>
    <property type="match status" value="1"/>
</dbReference>
<feature type="compositionally biased region" description="Polar residues" evidence="3">
    <location>
        <begin position="244"/>
        <end position="258"/>
    </location>
</feature>
<dbReference type="STRING" id="1890683.A0A427YLM5"/>
<evidence type="ECO:0000256" key="3">
    <source>
        <dbReference type="SAM" id="MobiDB-lite"/>
    </source>
</evidence>
<evidence type="ECO:0000259" key="4">
    <source>
        <dbReference type="PROSITE" id="PS50048"/>
    </source>
</evidence>
<feature type="region of interest" description="Disordered" evidence="3">
    <location>
        <begin position="1"/>
        <end position="66"/>
    </location>
</feature>
<dbReference type="Pfam" id="PF04082">
    <property type="entry name" value="Fungal_trans"/>
    <property type="match status" value="1"/>
</dbReference>
<reference evidence="5 6" key="1">
    <citation type="submission" date="2018-11" db="EMBL/GenBank/DDBJ databases">
        <title>Genome sequence of Saitozyma podzolica DSM 27192.</title>
        <authorList>
            <person name="Aliyu H."/>
            <person name="Gorte O."/>
            <person name="Ochsenreither K."/>
        </authorList>
    </citation>
    <scope>NUCLEOTIDE SEQUENCE [LARGE SCALE GENOMIC DNA]</scope>
    <source>
        <strain evidence="5 6">DSM 27192</strain>
    </source>
</reference>
<protein>
    <recommendedName>
        <fullName evidence="4">Zn(2)-C6 fungal-type domain-containing protein</fullName>
    </recommendedName>
</protein>
<dbReference type="InterPro" id="IPR036864">
    <property type="entry name" value="Zn2-C6_fun-type_DNA-bd_sf"/>
</dbReference>
<feature type="compositionally biased region" description="Gly residues" evidence="3">
    <location>
        <begin position="756"/>
        <end position="767"/>
    </location>
</feature>
<evidence type="ECO:0000313" key="6">
    <source>
        <dbReference type="Proteomes" id="UP000279259"/>
    </source>
</evidence>
<feature type="region of interest" description="Disordered" evidence="3">
    <location>
        <begin position="743"/>
        <end position="767"/>
    </location>
</feature>
<feature type="region of interest" description="Disordered" evidence="3">
    <location>
        <begin position="210"/>
        <end position="229"/>
    </location>
</feature>
<feature type="domain" description="Zn(2)-C6 fungal-type" evidence="4">
    <location>
        <begin position="58"/>
        <end position="90"/>
    </location>
</feature>
<feature type="region of interest" description="Disordered" evidence="3">
    <location>
        <begin position="91"/>
        <end position="164"/>
    </location>
</feature>
<gene>
    <name evidence="5" type="ORF">EHS25_009399</name>
</gene>
<keyword evidence="2" id="KW-0539">Nucleus</keyword>
<evidence type="ECO:0000313" key="5">
    <source>
        <dbReference type="EMBL" id="RSH92028.1"/>
    </source>
</evidence>
<feature type="compositionally biased region" description="Low complexity" evidence="3">
    <location>
        <begin position="289"/>
        <end position="301"/>
    </location>
</feature>
<evidence type="ECO:0000256" key="1">
    <source>
        <dbReference type="ARBA" id="ARBA00022723"/>
    </source>
</evidence>
<dbReference type="PROSITE" id="PS50048">
    <property type="entry name" value="ZN2_CY6_FUNGAL_2"/>
    <property type="match status" value="1"/>
</dbReference>
<dbReference type="CDD" id="cd12148">
    <property type="entry name" value="fungal_TF_MHR"/>
    <property type="match status" value="1"/>
</dbReference>
<feature type="region of interest" description="Disordered" evidence="3">
    <location>
        <begin position="244"/>
        <end position="301"/>
    </location>
</feature>
<proteinExistence type="predicted"/>
<feature type="compositionally biased region" description="Polar residues" evidence="3">
    <location>
        <begin position="603"/>
        <end position="612"/>
    </location>
</feature>
<dbReference type="SUPFAM" id="SSF57701">
    <property type="entry name" value="Zn2/Cys6 DNA-binding domain"/>
    <property type="match status" value="1"/>
</dbReference>
<dbReference type="Gene3D" id="4.10.240.10">
    <property type="entry name" value="Zn(2)-C6 fungal-type DNA-binding domain"/>
    <property type="match status" value="1"/>
</dbReference>
<dbReference type="InterPro" id="IPR001138">
    <property type="entry name" value="Zn2Cys6_DnaBD"/>
</dbReference>
<sequence>MEPPPPASGAAGSSSSSSSSAPSKKRKAAPGTSKSNGDGEGGGDGENREGGPKKRPQSCDVCRARKVKCVKPPEAARCDGCVSLDQRCEYTHERKKPGPANSYARKPSPPRQTYSGYMPNVPQPPGHSRSYSNGPDGRGPAQPSAFPLDHHSSLGPLDHQSSMGPPGWTVPVPSHHITHNHLGSTSNAFLPSTGMDATLEAPWLPISPNSLLHPQPGEADSASEDSPMGRWAWMSGLDDIFDPSSLQHTATSSSNGHDSSLPGGVQNQGMQGGQADMTRTSTVTFDLGPSPEASAGPSASASVSHFPAVRRADEKCTRIEDVAPFSTITRILHGYHAHLYPLMPVLHWPTFSQQLVAREDERSDSWRAFVLSLVAYSVIQLPRSALSFLHVRELRRLHQRCHLESKKLRDRRYREVRLIDIATLYCDHIYLGTLGRTHAANVTLAEAIRLAQTMNLHDERLGDPVYDVIERETRRRVFWLLYGSDRTITALTSNPLYIQDCDLCLPLPMAIDDALLTTAGAFPQPAHTTPVLAGFHFGVRLFRLLGVILTSHRNLSASWLNPATDPFPMLNLSPMPVQIRPSQQFFDELERIIADLPGPLQLANPTGNGSNHPSSKSTPPTIIPSGGETAAAKDLGFAICRANLLVNQAMVRFAIRQYARAVGEEEGQDGGKEWAERDVLSLLESMSSESLAANGESLRRKVLFVASSLLEQHKSTSEGHNYVSDFLAVFTRISEEQHATLLEDSAAPSREPSPGLGVGGGGAVAGGGGGSMGLLTSLTAGDS</sequence>
<keyword evidence="6" id="KW-1185">Reference proteome</keyword>
<organism evidence="5 6">
    <name type="scientific">Saitozyma podzolica</name>
    <dbReference type="NCBI Taxonomy" id="1890683"/>
    <lineage>
        <taxon>Eukaryota</taxon>
        <taxon>Fungi</taxon>
        <taxon>Dikarya</taxon>
        <taxon>Basidiomycota</taxon>
        <taxon>Agaricomycotina</taxon>
        <taxon>Tremellomycetes</taxon>
        <taxon>Tremellales</taxon>
        <taxon>Trimorphomycetaceae</taxon>
        <taxon>Saitozyma</taxon>
    </lineage>
</organism>
<dbReference type="PROSITE" id="PS00463">
    <property type="entry name" value="ZN2_CY6_FUNGAL_1"/>
    <property type="match status" value="1"/>
</dbReference>
<feature type="region of interest" description="Disordered" evidence="3">
    <location>
        <begin position="600"/>
        <end position="626"/>
    </location>
</feature>
<dbReference type="PANTHER" id="PTHR31668:SF30">
    <property type="entry name" value="ZN(II)2CYS6 TRANSCRIPTION FACTOR (EUROFUNG)"/>
    <property type="match status" value="1"/>
</dbReference>
<accession>A0A427YLM5</accession>
<name>A0A427YLM5_9TREE</name>
<dbReference type="SMART" id="SM00066">
    <property type="entry name" value="GAL4"/>
    <property type="match status" value="1"/>
</dbReference>